<dbReference type="GO" id="GO:0004065">
    <property type="term" value="F:arylsulfatase activity"/>
    <property type="evidence" value="ECO:0007669"/>
    <property type="project" value="TreeGrafter"/>
</dbReference>
<evidence type="ECO:0000256" key="4">
    <source>
        <dbReference type="ARBA" id="ARBA00022837"/>
    </source>
</evidence>
<dbReference type="Gene3D" id="3.30.1120.10">
    <property type="match status" value="1"/>
</dbReference>
<dbReference type="InterPro" id="IPR024607">
    <property type="entry name" value="Sulfatase_CS"/>
</dbReference>
<keyword evidence="4" id="KW-0106">Calcium</keyword>
<keyword evidence="2" id="KW-0479">Metal-binding</keyword>
<evidence type="ECO:0000256" key="2">
    <source>
        <dbReference type="ARBA" id="ARBA00022723"/>
    </source>
</evidence>
<dbReference type="PROSITE" id="PS00523">
    <property type="entry name" value="SULFATASE_1"/>
    <property type="match status" value="1"/>
</dbReference>
<sequence length="555" mass="62299">MKICSDKFMHFLLILVSFVSAPAITQERPNIILILADDLGYSDLGAFGGEIHTPNLDAIAKQGIQLTNFHTGPTCGPTRAMLMTGIDHHRAGMGSNSAALRRLTELQGQPGYEGYLNNRVVTFASLLQDSGYHTFMTGKWDLGKQQGQLPTDRGFDHYFGLADGGASHFSDGRGNTSALEKSAYFEDAKRINQLPDDFYSSATYTDRLLSFIKNKPEDGQPFFGYLAYTAPHWPIQVPDEWIEKYKGKYDQGWHNIRQTRFNNLIELGLIPINANLPSRNRAVDSWDKITPSRKKIEVKRMELYASMVELMDFHIGRLLKEIKETTDRETIIIFLSDNGSEGNAIGELGDNENWIPATFDNRISNMGKKNSYVWLGAGWGQATVSPFRIYKSYTTEGGIRAPAIFYSTSNRFKNSRKNSLMTVMDIAPTILELANVDYPSSSGKKDSLLPIQGKSGLDYLIGKSGTIHKNSAIGWELYGNRAIFLNDWKATLIWPPEGDGEWQLFDTKNDPTEVKNLAKNSPEILNKLKKAWDQYAKMNGVFIFNADVGYGRYNP</sequence>
<dbReference type="AlphaFoldDB" id="A0A381S2H2"/>
<dbReference type="PANTHER" id="PTHR42693:SF33">
    <property type="entry name" value="ARYLSULFATASE"/>
    <property type="match status" value="1"/>
</dbReference>
<protein>
    <recommendedName>
        <fullName evidence="5">Sulfatase N-terminal domain-containing protein</fullName>
    </recommendedName>
</protein>
<dbReference type="CDD" id="cd16025">
    <property type="entry name" value="PAS_like"/>
    <property type="match status" value="1"/>
</dbReference>
<accession>A0A381S2H2</accession>
<dbReference type="EMBL" id="UINC01002316">
    <property type="protein sequence ID" value="SUZ95333.1"/>
    <property type="molecule type" value="Genomic_DNA"/>
</dbReference>
<dbReference type="Gene3D" id="3.40.720.10">
    <property type="entry name" value="Alkaline Phosphatase, subunit A"/>
    <property type="match status" value="1"/>
</dbReference>
<keyword evidence="3" id="KW-0378">Hydrolase</keyword>
<organism evidence="6">
    <name type="scientific">marine metagenome</name>
    <dbReference type="NCBI Taxonomy" id="408172"/>
    <lineage>
        <taxon>unclassified sequences</taxon>
        <taxon>metagenomes</taxon>
        <taxon>ecological metagenomes</taxon>
    </lineage>
</organism>
<dbReference type="GO" id="GO:0046872">
    <property type="term" value="F:metal ion binding"/>
    <property type="evidence" value="ECO:0007669"/>
    <property type="project" value="UniProtKB-KW"/>
</dbReference>
<proteinExistence type="inferred from homology"/>
<evidence type="ECO:0000256" key="1">
    <source>
        <dbReference type="ARBA" id="ARBA00008779"/>
    </source>
</evidence>
<dbReference type="Pfam" id="PF00884">
    <property type="entry name" value="Sulfatase"/>
    <property type="match status" value="1"/>
</dbReference>
<evidence type="ECO:0000256" key="3">
    <source>
        <dbReference type="ARBA" id="ARBA00022801"/>
    </source>
</evidence>
<evidence type="ECO:0000259" key="5">
    <source>
        <dbReference type="Pfam" id="PF00884"/>
    </source>
</evidence>
<dbReference type="InterPro" id="IPR050738">
    <property type="entry name" value="Sulfatase"/>
</dbReference>
<feature type="domain" description="Sulfatase N-terminal" evidence="5">
    <location>
        <begin position="29"/>
        <end position="436"/>
    </location>
</feature>
<dbReference type="PANTHER" id="PTHR42693">
    <property type="entry name" value="ARYLSULFATASE FAMILY MEMBER"/>
    <property type="match status" value="1"/>
</dbReference>
<reference evidence="6" key="1">
    <citation type="submission" date="2018-05" db="EMBL/GenBank/DDBJ databases">
        <authorList>
            <person name="Lanie J.A."/>
            <person name="Ng W.-L."/>
            <person name="Kazmierczak K.M."/>
            <person name="Andrzejewski T.M."/>
            <person name="Davidsen T.M."/>
            <person name="Wayne K.J."/>
            <person name="Tettelin H."/>
            <person name="Glass J.I."/>
            <person name="Rusch D."/>
            <person name="Podicherti R."/>
            <person name="Tsui H.-C.T."/>
            <person name="Winkler M.E."/>
        </authorList>
    </citation>
    <scope>NUCLEOTIDE SEQUENCE</scope>
</reference>
<name>A0A381S2H2_9ZZZZ</name>
<gene>
    <name evidence="6" type="ORF">METZ01_LOCUS48187</name>
</gene>
<dbReference type="InterPro" id="IPR017850">
    <property type="entry name" value="Alkaline_phosphatase_core_sf"/>
</dbReference>
<comment type="similarity">
    <text evidence="1">Belongs to the sulfatase family.</text>
</comment>
<evidence type="ECO:0000313" key="6">
    <source>
        <dbReference type="EMBL" id="SUZ95333.1"/>
    </source>
</evidence>
<dbReference type="SUPFAM" id="SSF53649">
    <property type="entry name" value="Alkaline phosphatase-like"/>
    <property type="match status" value="1"/>
</dbReference>
<dbReference type="InterPro" id="IPR000917">
    <property type="entry name" value="Sulfatase_N"/>
</dbReference>